<evidence type="ECO:0000256" key="1">
    <source>
        <dbReference type="ARBA" id="ARBA00004651"/>
    </source>
</evidence>
<evidence type="ECO:0000256" key="3">
    <source>
        <dbReference type="ARBA" id="ARBA00022475"/>
    </source>
</evidence>
<keyword evidence="4 7" id="KW-0812">Transmembrane</keyword>
<feature type="transmembrane region" description="Helical" evidence="7">
    <location>
        <begin position="54"/>
        <end position="70"/>
    </location>
</feature>
<dbReference type="Pfam" id="PF03825">
    <property type="entry name" value="Nuc_H_symport"/>
    <property type="match status" value="1"/>
</dbReference>
<evidence type="ECO:0000256" key="6">
    <source>
        <dbReference type="ARBA" id="ARBA00023136"/>
    </source>
</evidence>
<feature type="transmembrane region" description="Helical" evidence="7">
    <location>
        <begin position="277"/>
        <end position="297"/>
    </location>
</feature>
<feature type="transmembrane region" description="Helical" evidence="7">
    <location>
        <begin position="192"/>
        <end position="212"/>
    </location>
</feature>
<reference evidence="8" key="1">
    <citation type="submission" date="2018-05" db="EMBL/GenBank/DDBJ databases">
        <authorList>
            <person name="Lanie J.A."/>
            <person name="Ng W.-L."/>
            <person name="Kazmierczak K.M."/>
            <person name="Andrzejewski T.M."/>
            <person name="Davidsen T.M."/>
            <person name="Wayne K.J."/>
            <person name="Tettelin H."/>
            <person name="Glass J.I."/>
            <person name="Rusch D."/>
            <person name="Podicherti R."/>
            <person name="Tsui H.-C.T."/>
            <person name="Winkler M.E."/>
        </authorList>
    </citation>
    <scope>NUCLEOTIDE SEQUENCE</scope>
</reference>
<dbReference type="Gene3D" id="1.20.1250.20">
    <property type="entry name" value="MFS general substrate transporter like domains"/>
    <property type="match status" value="2"/>
</dbReference>
<feature type="transmembrane region" description="Helical" evidence="7">
    <location>
        <begin position="253"/>
        <end position="271"/>
    </location>
</feature>
<comment type="subcellular location">
    <subcellularLocation>
        <location evidence="1">Cell membrane</location>
        <topology evidence="1">Multi-pass membrane protein</topology>
    </subcellularLocation>
</comment>
<keyword evidence="2" id="KW-0813">Transport</keyword>
<evidence type="ECO:0000256" key="4">
    <source>
        <dbReference type="ARBA" id="ARBA00022692"/>
    </source>
</evidence>
<evidence type="ECO:0008006" key="9">
    <source>
        <dbReference type="Google" id="ProtNLM"/>
    </source>
</evidence>
<organism evidence="8">
    <name type="scientific">marine metagenome</name>
    <dbReference type="NCBI Taxonomy" id="408172"/>
    <lineage>
        <taxon>unclassified sequences</taxon>
        <taxon>metagenomes</taxon>
        <taxon>ecological metagenomes</taxon>
    </lineage>
</organism>
<feature type="non-terminal residue" evidence="8">
    <location>
        <position position="1"/>
    </location>
</feature>
<dbReference type="GO" id="GO:0005886">
    <property type="term" value="C:plasma membrane"/>
    <property type="evidence" value="ECO:0007669"/>
    <property type="project" value="UniProtKB-SubCell"/>
</dbReference>
<keyword evidence="3" id="KW-1003">Cell membrane</keyword>
<evidence type="ECO:0000256" key="5">
    <source>
        <dbReference type="ARBA" id="ARBA00022989"/>
    </source>
</evidence>
<feature type="transmembrane region" description="Helical" evidence="7">
    <location>
        <begin position="25"/>
        <end position="45"/>
    </location>
</feature>
<dbReference type="SUPFAM" id="SSF103473">
    <property type="entry name" value="MFS general substrate transporter"/>
    <property type="match status" value="1"/>
</dbReference>
<sequence>VWGAWYVTAPNYLGTIGFQAGDFGWTYSVGPIAGMITPFFVGMVADRFFSAQKVLGVLHLLGAGLMWLAMQKMTTEGTPTQINWIFFGYMLTYFPTLALTNTIAMKNMSDPQKEFPGIRVLGTIGWIAAGLTLTWLGYETNISMFELTAVSALVLGLISFLLPDTPPSREGKVTARQIMGLDALVLLKNRSYLFFIIASALICIPLSFYYMIASRIVEMSDLPIGQTMSYGQMSEIFFMIVMPFFFVRLGVKWMLAVGMLAWVARYGLFAIGAPDEIRWMIIAGIVLHGICYDFFFVTGQIYTDQAAPKPIRAQAQGLLVFFTLGLGMFIGAQVAGSIEGQHTPDSDKLEMMAADKEQLNRLTTAFGEEEAKLTVSNWSKLAEIKAGQEALVKATEALNDKDPNLVKAYNTVNNGEGDEQAVAQAKKLVSDVAGIAEYAAFVKASEALKEVDDMPGLT</sequence>
<dbReference type="PANTHER" id="PTHR23522">
    <property type="entry name" value="BLL5896 PROTEIN"/>
    <property type="match status" value="1"/>
</dbReference>
<feature type="transmembrane region" description="Helical" evidence="7">
    <location>
        <begin position="318"/>
        <end position="338"/>
    </location>
</feature>
<dbReference type="EMBL" id="UINC01063748">
    <property type="protein sequence ID" value="SVB91704.1"/>
    <property type="molecule type" value="Genomic_DNA"/>
</dbReference>
<dbReference type="PANTHER" id="PTHR23522:SF4">
    <property type="entry name" value="NUCLEOSIDE PERMEASE NUPG-RELATED"/>
    <property type="match status" value="1"/>
</dbReference>
<dbReference type="InterPro" id="IPR004740">
    <property type="entry name" value="Nuc_H_symport"/>
</dbReference>
<evidence type="ECO:0000256" key="2">
    <source>
        <dbReference type="ARBA" id="ARBA00022448"/>
    </source>
</evidence>
<evidence type="ECO:0000313" key="8">
    <source>
        <dbReference type="EMBL" id="SVB91704.1"/>
    </source>
</evidence>
<feature type="transmembrane region" description="Helical" evidence="7">
    <location>
        <begin position="116"/>
        <end position="136"/>
    </location>
</feature>
<dbReference type="GO" id="GO:0015212">
    <property type="term" value="F:cytidine transmembrane transporter activity"/>
    <property type="evidence" value="ECO:0007669"/>
    <property type="project" value="TreeGrafter"/>
</dbReference>
<feature type="non-terminal residue" evidence="8">
    <location>
        <position position="458"/>
    </location>
</feature>
<evidence type="ECO:0000256" key="7">
    <source>
        <dbReference type="SAM" id="Phobius"/>
    </source>
</evidence>
<keyword evidence="6 7" id="KW-0472">Membrane</keyword>
<name>A0A382HWC5_9ZZZZ</name>
<feature type="transmembrane region" description="Helical" evidence="7">
    <location>
        <begin position="142"/>
        <end position="162"/>
    </location>
</feature>
<proteinExistence type="predicted"/>
<dbReference type="InterPro" id="IPR036259">
    <property type="entry name" value="MFS_trans_sf"/>
</dbReference>
<feature type="transmembrane region" description="Helical" evidence="7">
    <location>
        <begin position="82"/>
        <end position="104"/>
    </location>
</feature>
<feature type="transmembrane region" description="Helical" evidence="7">
    <location>
        <begin position="224"/>
        <end position="246"/>
    </location>
</feature>
<protein>
    <recommendedName>
        <fullName evidence="9">Major facilitator superfamily (MFS) profile domain-containing protein</fullName>
    </recommendedName>
</protein>
<dbReference type="GO" id="GO:0015213">
    <property type="term" value="F:uridine transmembrane transporter activity"/>
    <property type="evidence" value="ECO:0007669"/>
    <property type="project" value="TreeGrafter"/>
</dbReference>
<accession>A0A382HWC5</accession>
<keyword evidence="5 7" id="KW-1133">Transmembrane helix</keyword>
<gene>
    <name evidence="8" type="ORF">METZ01_LOCUS244558</name>
</gene>
<dbReference type="AlphaFoldDB" id="A0A382HWC5"/>